<protein>
    <submittedName>
        <fullName evidence="1">Uncharacterized protein</fullName>
    </submittedName>
</protein>
<organism evidence="1 2">
    <name type="scientific">Hyaloperonospora arabidopsidis (strain Emoy2)</name>
    <name type="common">Downy mildew agent</name>
    <name type="synonym">Peronospora arabidopsidis</name>
    <dbReference type="NCBI Taxonomy" id="559515"/>
    <lineage>
        <taxon>Eukaryota</taxon>
        <taxon>Sar</taxon>
        <taxon>Stramenopiles</taxon>
        <taxon>Oomycota</taxon>
        <taxon>Peronosporomycetes</taxon>
        <taxon>Peronosporales</taxon>
        <taxon>Peronosporaceae</taxon>
        <taxon>Hyaloperonospora</taxon>
    </lineage>
</organism>
<dbReference type="VEuPathDB" id="FungiDB:HpaG808640"/>
<dbReference type="AlphaFoldDB" id="M4BQF1"/>
<reference evidence="1" key="2">
    <citation type="submission" date="2015-06" db="UniProtKB">
        <authorList>
            <consortium name="EnsemblProtists"/>
        </authorList>
    </citation>
    <scope>IDENTIFICATION</scope>
    <source>
        <strain evidence="1">Emoy2</strain>
    </source>
</reference>
<dbReference type="InParanoid" id="M4BQF1"/>
<proteinExistence type="predicted"/>
<dbReference type="HOGENOM" id="CLU_3054470_0_0_1"/>
<keyword evidence="2" id="KW-1185">Reference proteome</keyword>
<evidence type="ECO:0000313" key="1">
    <source>
        <dbReference type="EnsemblProtists" id="HpaP808640"/>
    </source>
</evidence>
<dbReference type="EnsemblProtists" id="HpaT808640">
    <property type="protein sequence ID" value="HpaP808640"/>
    <property type="gene ID" value="HpaG808640"/>
</dbReference>
<evidence type="ECO:0000313" key="2">
    <source>
        <dbReference type="Proteomes" id="UP000011713"/>
    </source>
</evidence>
<reference evidence="2" key="1">
    <citation type="journal article" date="2010" name="Science">
        <title>Signatures of adaptation to obligate biotrophy in the Hyaloperonospora arabidopsidis genome.</title>
        <authorList>
            <person name="Baxter L."/>
            <person name="Tripathy S."/>
            <person name="Ishaque N."/>
            <person name="Boot N."/>
            <person name="Cabral A."/>
            <person name="Kemen E."/>
            <person name="Thines M."/>
            <person name="Ah-Fong A."/>
            <person name="Anderson R."/>
            <person name="Badejoko W."/>
            <person name="Bittner-Eddy P."/>
            <person name="Boore J.L."/>
            <person name="Chibucos M.C."/>
            <person name="Coates M."/>
            <person name="Dehal P."/>
            <person name="Delehaunty K."/>
            <person name="Dong S."/>
            <person name="Downton P."/>
            <person name="Dumas B."/>
            <person name="Fabro G."/>
            <person name="Fronick C."/>
            <person name="Fuerstenberg S.I."/>
            <person name="Fulton L."/>
            <person name="Gaulin E."/>
            <person name="Govers F."/>
            <person name="Hughes L."/>
            <person name="Humphray S."/>
            <person name="Jiang R.H."/>
            <person name="Judelson H."/>
            <person name="Kamoun S."/>
            <person name="Kyung K."/>
            <person name="Meijer H."/>
            <person name="Minx P."/>
            <person name="Morris P."/>
            <person name="Nelson J."/>
            <person name="Phuntumart V."/>
            <person name="Qutob D."/>
            <person name="Rehmany A."/>
            <person name="Rougon-Cardoso A."/>
            <person name="Ryden P."/>
            <person name="Torto-Alalibo T."/>
            <person name="Studholme D."/>
            <person name="Wang Y."/>
            <person name="Win J."/>
            <person name="Wood J."/>
            <person name="Clifton S.W."/>
            <person name="Rogers J."/>
            <person name="Van den Ackerveken G."/>
            <person name="Jones J.D."/>
            <person name="McDowell J.M."/>
            <person name="Beynon J."/>
            <person name="Tyler B.M."/>
        </authorList>
    </citation>
    <scope>NUCLEOTIDE SEQUENCE [LARGE SCALE GENOMIC DNA]</scope>
    <source>
        <strain evidence="2">Emoy2</strain>
    </source>
</reference>
<sequence length="54" mass="6066">MTLVELVWDHRVPPHKHQAFLQIQAVCGASFASGIRHKADLQRDESPASLESTR</sequence>
<dbReference type="EMBL" id="JH598563">
    <property type="status" value="NOT_ANNOTATED_CDS"/>
    <property type="molecule type" value="Genomic_DNA"/>
</dbReference>
<accession>M4BQF1</accession>
<name>M4BQF1_HYAAE</name>
<dbReference type="Proteomes" id="UP000011713">
    <property type="component" value="Unassembled WGS sequence"/>
</dbReference>